<dbReference type="Proteomes" id="UP000261812">
    <property type="component" value="Chromosome"/>
</dbReference>
<dbReference type="EMBL" id="CP032152">
    <property type="protein sequence ID" value="AXY68034.1"/>
    <property type="molecule type" value="Genomic_DNA"/>
</dbReference>
<evidence type="ECO:0000313" key="2">
    <source>
        <dbReference type="Proteomes" id="UP000261812"/>
    </source>
</evidence>
<accession>A0A3B7MF59</accession>
<gene>
    <name evidence="1" type="ORF">D3A95_07715</name>
</gene>
<protein>
    <submittedName>
        <fullName evidence="1">Uncharacterized protein</fullName>
    </submittedName>
</protein>
<dbReference type="KEGG" id="tsq:D3A95_07715"/>
<keyword evidence="2" id="KW-1185">Reference proteome</keyword>
<name>A0A3B7MF59_9CYAN</name>
<evidence type="ECO:0000313" key="1">
    <source>
        <dbReference type="EMBL" id="AXY68034.1"/>
    </source>
</evidence>
<dbReference type="RefSeq" id="WP_181494477.1">
    <property type="nucleotide sequence ID" value="NZ_CP032152.1"/>
</dbReference>
<proteinExistence type="predicted"/>
<reference evidence="2" key="1">
    <citation type="submission" date="2018-09" db="EMBL/GenBank/DDBJ databases">
        <title>Complete genome sequence of thermophilic cyanobacteria strain Thermosynechococcus elongatus PKUAC-SCTE542.</title>
        <authorList>
            <person name="Liang Y."/>
            <person name="Tang J."/>
            <person name="Daroch M."/>
        </authorList>
    </citation>
    <scope>NUCLEOTIDE SEQUENCE [LARGE SCALE GENOMIC DNA]</scope>
    <source>
        <strain evidence="2">E542</strain>
    </source>
</reference>
<organism evidence="1 2">
    <name type="scientific">Thermosynechococcus sichuanensis E542</name>
    <dbReference type="NCBI Taxonomy" id="2016101"/>
    <lineage>
        <taxon>Bacteria</taxon>
        <taxon>Bacillati</taxon>
        <taxon>Cyanobacteriota</taxon>
        <taxon>Cyanophyceae</taxon>
        <taxon>Acaryochloridales</taxon>
        <taxon>Thermosynechococcaceae</taxon>
        <taxon>Thermosynechococcus</taxon>
        <taxon>Thermosynechococcus sichuanensis</taxon>
    </lineage>
</organism>
<sequence length="116" mass="12764">MGLIEDLETAIGASRRNYGELLAIASDLLVEKAQALENHAPQPIVLGAQPWTVARLQKAFPRFRAAQTYFRERYGLRANSWQVLADRANAVETALIHLGLAIRPNSTTTTMTLSSS</sequence>
<dbReference type="AlphaFoldDB" id="A0A3B7MF59"/>